<comment type="caution">
    <text evidence="3">The sequence shown here is derived from an EMBL/GenBank/DDBJ whole genome shotgun (WGS) entry which is preliminary data.</text>
</comment>
<accession>A0A1S8N1W1</accession>
<dbReference type="EMBL" id="LZYZ01000006">
    <property type="protein sequence ID" value="OOM10393.1"/>
    <property type="molecule type" value="Genomic_DNA"/>
</dbReference>
<dbReference type="AlphaFoldDB" id="A0A1S8N1W1"/>
<dbReference type="STRING" id="169679.CSACC_21300"/>
<keyword evidence="1" id="KW-0175">Coiled coil</keyword>
<name>A0A1S8N1W1_CLOSA</name>
<organism evidence="3 4">
    <name type="scientific">Clostridium saccharobutylicum</name>
    <dbReference type="NCBI Taxonomy" id="169679"/>
    <lineage>
        <taxon>Bacteria</taxon>
        <taxon>Bacillati</taxon>
        <taxon>Bacillota</taxon>
        <taxon>Clostridia</taxon>
        <taxon>Eubacteriales</taxon>
        <taxon>Clostridiaceae</taxon>
        <taxon>Clostridium</taxon>
    </lineage>
</organism>
<sequence>MPNIFDGLQKLDDNVIIDNIAMLEAVNMGNVIRGYGTTVANKGAKVINSIGGFFGKNPNVKVVEEKKIEDYILEEKNKIVDLNRSQLDHKLINALKEKVNMDGVQSNDAISAYIINLVADYLNISENLTVAQKADGIYRRYLEKLLSSIQKELGSQNEEEAEKTIKEIEKNVKNISESDKEKLKEVLEIENLTGNEIRNVLMKAGTPALIIGAMSASGFGAFMALTTIIHAVFTTIMGITIPFAVYTGATSALSFILGPAGIAFIAGTTVWQFTKGNKKLKNEILAQLIFASINVYGGSFVPKDEELPSYETNEELLEEIRKRDKEYKKLVEDNNKLQGEVSNLEYECSELMTDIGVYKNIINKESYRRSESKKKILKLKSEKEEVIEKLRELETNVSNLKQEINLENGDRINREIEDLKVLNANYKKEFIDLNDSIEYQEQIIENASKEIDDKTLKIKETELKNVELQKENELLKIKIEDKDNRIQKTEEIRRKEIEEKWKVYYPAFQITNMAIRTATKFSKKEVWEIERALMELHSLKDYKSVSRGKVKYNNQEYEHIGFSLPCGFPTRILYKILSNSDKQVQIEKVYKHNEKFLQ</sequence>
<evidence type="ECO:0000256" key="1">
    <source>
        <dbReference type="SAM" id="Coils"/>
    </source>
</evidence>
<evidence type="ECO:0000313" key="3">
    <source>
        <dbReference type="EMBL" id="OOM10393.1"/>
    </source>
</evidence>
<feature type="coiled-coil region" evidence="1">
    <location>
        <begin position="151"/>
        <end position="178"/>
    </location>
</feature>
<reference evidence="3 4" key="1">
    <citation type="submission" date="2016-05" db="EMBL/GenBank/DDBJ databases">
        <title>Microbial solvent formation.</title>
        <authorList>
            <person name="Poehlein A."/>
            <person name="Montoya Solano J.D."/>
            <person name="Flitsch S."/>
            <person name="Krabben P."/>
            <person name="Duerre P."/>
            <person name="Daniel R."/>
        </authorList>
    </citation>
    <scope>NUCLEOTIDE SEQUENCE [LARGE SCALE GENOMIC DNA]</scope>
    <source>
        <strain evidence="3 4">L1-8</strain>
    </source>
</reference>
<feature type="coiled-coil region" evidence="1">
    <location>
        <begin position="313"/>
        <end position="499"/>
    </location>
</feature>
<protein>
    <submittedName>
        <fullName evidence="3">Uncharacterized protein</fullName>
    </submittedName>
</protein>
<keyword evidence="2" id="KW-1133">Transmembrane helix</keyword>
<keyword evidence="2" id="KW-0472">Membrane</keyword>
<keyword evidence="2" id="KW-0812">Transmembrane</keyword>
<evidence type="ECO:0000256" key="2">
    <source>
        <dbReference type="SAM" id="Phobius"/>
    </source>
</evidence>
<feature type="transmembrane region" description="Helical" evidence="2">
    <location>
        <begin position="245"/>
        <end position="271"/>
    </location>
</feature>
<evidence type="ECO:0000313" key="4">
    <source>
        <dbReference type="Proteomes" id="UP000191154"/>
    </source>
</evidence>
<proteinExistence type="predicted"/>
<dbReference type="Proteomes" id="UP000191154">
    <property type="component" value="Unassembled WGS sequence"/>
</dbReference>
<gene>
    <name evidence="3" type="ORF">CLOSAC_30140</name>
</gene>
<dbReference type="RefSeq" id="WP_077866103.1">
    <property type="nucleotide sequence ID" value="NZ_LZYZ01000006.1"/>
</dbReference>